<keyword evidence="5 10" id="KW-0812">Transmembrane</keyword>
<dbReference type="NCBIfam" id="TIGR01785">
    <property type="entry name" value="TonB-hemin"/>
    <property type="match status" value="1"/>
</dbReference>
<evidence type="ECO:0000259" key="14">
    <source>
        <dbReference type="Pfam" id="PF00593"/>
    </source>
</evidence>
<comment type="subcellular location">
    <subcellularLocation>
        <location evidence="1 10">Cell outer membrane</location>
        <topology evidence="1 10">Multi-pass membrane protein</topology>
    </subcellularLocation>
</comment>
<dbReference type="InterPro" id="IPR011276">
    <property type="entry name" value="TonB_haem/Hb_rcpt"/>
</dbReference>
<dbReference type="Proteomes" id="UP000243606">
    <property type="component" value="Unassembled WGS sequence"/>
</dbReference>
<dbReference type="CDD" id="cd01347">
    <property type="entry name" value="ligand_gated_channel"/>
    <property type="match status" value="1"/>
</dbReference>
<organism evidence="16 17">
    <name type="scientific">Pseudomonas guineae</name>
    <dbReference type="NCBI Taxonomy" id="425504"/>
    <lineage>
        <taxon>Bacteria</taxon>
        <taxon>Pseudomonadati</taxon>
        <taxon>Pseudomonadota</taxon>
        <taxon>Gammaproteobacteria</taxon>
        <taxon>Pseudomonadales</taxon>
        <taxon>Pseudomonadaceae</taxon>
        <taxon>Pseudomonas</taxon>
    </lineage>
</organism>
<dbReference type="InterPro" id="IPR050692">
    <property type="entry name" value="HTH_transcr_repressor_FabR"/>
</dbReference>
<dbReference type="OrthoDB" id="9764669at2"/>
<dbReference type="GO" id="GO:0015232">
    <property type="term" value="F:heme transmembrane transporter activity"/>
    <property type="evidence" value="ECO:0007669"/>
    <property type="project" value="InterPro"/>
</dbReference>
<dbReference type="NCBIfam" id="TIGR01786">
    <property type="entry name" value="TonB-hemlactrns"/>
    <property type="match status" value="1"/>
</dbReference>
<dbReference type="PROSITE" id="PS00430">
    <property type="entry name" value="TONB_DEPENDENT_REC_1"/>
    <property type="match status" value="1"/>
</dbReference>
<name>A0A1I3MI30_9PSED</name>
<feature type="domain" description="TonB-dependent receptor-like beta-barrel" evidence="14">
    <location>
        <begin position="249"/>
        <end position="698"/>
    </location>
</feature>
<dbReference type="RefSeq" id="WP_090243831.1">
    <property type="nucleotide sequence ID" value="NZ_FOQL01000004.1"/>
</dbReference>
<evidence type="ECO:0000313" key="17">
    <source>
        <dbReference type="Proteomes" id="UP000243606"/>
    </source>
</evidence>
<dbReference type="InterPro" id="IPR039426">
    <property type="entry name" value="TonB-dep_rcpt-like"/>
</dbReference>
<feature type="signal peptide" evidence="13">
    <location>
        <begin position="1"/>
        <end position="25"/>
    </location>
</feature>
<keyword evidence="9 10" id="KW-0998">Cell outer membrane</keyword>
<gene>
    <name evidence="16" type="ORF">SAMN05216206_3293</name>
</gene>
<keyword evidence="16" id="KW-0675">Receptor</keyword>
<evidence type="ECO:0000256" key="7">
    <source>
        <dbReference type="ARBA" id="ARBA00023077"/>
    </source>
</evidence>
<dbReference type="EMBL" id="FOQL01000004">
    <property type="protein sequence ID" value="SFI96633.1"/>
    <property type="molecule type" value="Genomic_DNA"/>
</dbReference>
<evidence type="ECO:0000256" key="8">
    <source>
        <dbReference type="ARBA" id="ARBA00023136"/>
    </source>
</evidence>
<evidence type="ECO:0000256" key="1">
    <source>
        <dbReference type="ARBA" id="ARBA00004571"/>
    </source>
</evidence>
<dbReference type="AlphaFoldDB" id="A0A1I3MI30"/>
<dbReference type="Gene3D" id="2.170.130.10">
    <property type="entry name" value="TonB-dependent receptor, plug domain"/>
    <property type="match status" value="1"/>
</dbReference>
<feature type="domain" description="TonB-dependent receptor plug" evidence="15">
    <location>
        <begin position="48"/>
        <end position="157"/>
    </location>
</feature>
<protein>
    <submittedName>
        <fullName evidence="16">Hemoglobin/transferrin/lactoferrin receptor protein</fullName>
    </submittedName>
</protein>
<keyword evidence="6 13" id="KW-0732">Signal</keyword>
<sequence length="737" mass="81590">MHRSPPFPRRTCFALLLLSPSLALGAEKAPNQFDTVTVTATRTEQTLDQVPSTVSVQTERDIDQQNVKNIQDLVRYEPGVTVGGTGSRFGLAGFTIRGIGGNRVLTQVDGVPTPDAFTFGPFLDSRRNYVDPDTVKQVEIIRGPASSLYGSDAIGGAVSFLTKDAGDYLDEGDDVYARLKTGYSGADDSWMRSTTLAARQGQFDGLVHLGRRDGQAQDTFGGRSGIGAPREEANPQDYRADNLLSKIGWSYNDSDRLQLTYETLEDRANTRVLSEYSTNATVRTADATDTTDRQRVSLQHQFELGSVIADRVDWQLSYQDSQIRQRTEQTRFSAGRLRERSRDSSYEEKLWALNAKFDKLFETGNAKHHLVYGVDIKRLDSSDLRRGNEVYANNGLPVPAIPGNETFPLSDFPDPTSTEYALFAQNSIEIGRWTLLPGVRYDHYQMKPDVTQEYLNSQPVNNNPSDYKDDAISPKFGATYQLDDAHSVYGQYAAGFRAPNAVDIFGEFINFARGYQTIANPDLKAETSDSYELGLRGNYSAGSVALALFYNRYDDFIEQVTLANDPTGNGRMTFQYQNLDRVTIRGAEAKGELFLNSVGLPNGTHLRGSIAYARGKDEASGQPINSVDPLKAVFGLGYDAPSGQFGGELAWTLVAAKERVDQTQTANQYEPSGYGLLDLTGYWQATEQLSVNAGLYNLGDKQYWQWGDVRSISEDSTSLGRYTQPGRYAAVNLVWEI</sequence>
<accession>A0A1I3MI30</accession>
<evidence type="ECO:0000256" key="12">
    <source>
        <dbReference type="RuleBase" id="RU003357"/>
    </source>
</evidence>
<evidence type="ECO:0000256" key="4">
    <source>
        <dbReference type="ARBA" id="ARBA00022452"/>
    </source>
</evidence>
<evidence type="ECO:0000256" key="13">
    <source>
        <dbReference type="SAM" id="SignalP"/>
    </source>
</evidence>
<dbReference type="PANTHER" id="PTHR47752">
    <property type="entry name" value="HTH-TYPE TRANSCRIPTIONAL REPRESSOR FABR"/>
    <property type="match status" value="1"/>
</dbReference>
<dbReference type="Pfam" id="PF07715">
    <property type="entry name" value="Plug"/>
    <property type="match status" value="1"/>
</dbReference>
<dbReference type="InterPro" id="IPR000531">
    <property type="entry name" value="Beta-barrel_TonB"/>
</dbReference>
<evidence type="ECO:0000256" key="11">
    <source>
        <dbReference type="PROSITE-ProRule" id="PRU10143"/>
    </source>
</evidence>
<evidence type="ECO:0000256" key="10">
    <source>
        <dbReference type="PROSITE-ProRule" id="PRU01360"/>
    </source>
</evidence>
<dbReference type="GO" id="GO:0009279">
    <property type="term" value="C:cell outer membrane"/>
    <property type="evidence" value="ECO:0007669"/>
    <property type="project" value="UniProtKB-SubCell"/>
</dbReference>
<comment type="similarity">
    <text evidence="2 10 12">Belongs to the TonB-dependent receptor family.</text>
</comment>
<dbReference type="InterPro" id="IPR010949">
    <property type="entry name" value="TonB_Hb/transfer/lactofer_rcpt"/>
</dbReference>
<dbReference type="InterPro" id="IPR036942">
    <property type="entry name" value="Beta-barrel_TonB_sf"/>
</dbReference>
<feature type="short sequence motif" description="TonB box" evidence="11">
    <location>
        <begin position="35"/>
        <end position="41"/>
    </location>
</feature>
<keyword evidence="8 10" id="KW-0472">Membrane</keyword>
<evidence type="ECO:0000259" key="15">
    <source>
        <dbReference type="Pfam" id="PF07715"/>
    </source>
</evidence>
<dbReference type="SUPFAM" id="SSF56935">
    <property type="entry name" value="Porins"/>
    <property type="match status" value="1"/>
</dbReference>
<evidence type="ECO:0000313" key="16">
    <source>
        <dbReference type="EMBL" id="SFI96633.1"/>
    </source>
</evidence>
<keyword evidence="4 10" id="KW-1134">Transmembrane beta strand</keyword>
<dbReference type="Pfam" id="PF00593">
    <property type="entry name" value="TonB_dep_Rec_b-barrel"/>
    <property type="match status" value="1"/>
</dbReference>
<dbReference type="InterPro" id="IPR037066">
    <property type="entry name" value="Plug_dom_sf"/>
</dbReference>
<dbReference type="InterPro" id="IPR012910">
    <property type="entry name" value="Plug_dom"/>
</dbReference>
<dbReference type="InterPro" id="IPR010916">
    <property type="entry name" value="TonB_box_CS"/>
</dbReference>
<reference evidence="17" key="1">
    <citation type="submission" date="2016-10" db="EMBL/GenBank/DDBJ databases">
        <authorList>
            <person name="Varghese N."/>
            <person name="Submissions S."/>
        </authorList>
    </citation>
    <scope>NUCLEOTIDE SEQUENCE [LARGE SCALE GENOMIC DNA]</scope>
    <source>
        <strain evidence="17">LMG 24016</strain>
    </source>
</reference>
<dbReference type="STRING" id="425504.SAMN05216206_3293"/>
<evidence type="ECO:0000256" key="3">
    <source>
        <dbReference type="ARBA" id="ARBA00022448"/>
    </source>
</evidence>
<dbReference type="PROSITE" id="PS52016">
    <property type="entry name" value="TONB_DEPENDENT_REC_3"/>
    <property type="match status" value="1"/>
</dbReference>
<keyword evidence="17" id="KW-1185">Reference proteome</keyword>
<dbReference type="PANTHER" id="PTHR47752:SF1">
    <property type="entry name" value="HTH-TYPE TRANSCRIPTIONAL REPRESSOR FABR"/>
    <property type="match status" value="1"/>
</dbReference>
<evidence type="ECO:0000256" key="2">
    <source>
        <dbReference type="ARBA" id="ARBA00009810"/>
    </source>
</evidence>
<keyword evidence="3 10" id="KW-0813">Transport</keyword>
<feature type="chain" id="PRO_5017239965" evidence="13">
    <location>
        <begin position="26"/>
        <end position="737"/>
    </location>
</feature>
<evidence type="ECO:0000256" key="9">
    <source>
        <dbReference type="ARBA" id="ARBA00023237"/>
    </source>
</evidence>
<keyword evidence="7 11" id="KW-0798">TonB box</keyword>
<evidence type="ECO:0000256" key="6">
    <source>
        <dbReference type="ARBA" id="ARBA00022729"/>
    </source>
</evidence>
<proteinExistence type="inferred from homology"/>
<dbReference type="Gene3D" id="2.40.170.20">
    <property type="entry name" value="TonB-dependent receptor, beta-barrel domain"/>
    <property type="match status" value="1"/>
</dbReference>
<evidence type="ECO:0000256" key="5">
    <source>
        <dbReference type="ARBA" id="ARBA00022692"/>
    </source>
</evidence>